<evidence type="ECO:0000313" key="1">
    <source>
        <dbReference type="EMBL" id="PKA55415.1"/>
    </source>
</evidence>
<dbReference type="PANTHER" id="PTHR23274">
    <property type="entry name" value="DNA HELICASE-RELATED"/>
    <property type="match status" value="1"/>
</dbReference>
<dbReference type="AlphaFoldDB" id="A0A2I0AIR5"/>
<dbReference type="InterPro" id="IPR027417">
    <property type="entry name" value="P-loop_NTPase"/>
</dbReference>
<sequence length="87" mass="10055">MIIPVNDEKFDKETLYTPEFLNSLTLPGLPPHSLQLEVNTPILQLPIQIAYAMTINKSQGQTLDHIGLYFHMDNYTLQFLELRQLLL</sequence>
<dbReference type="SUPFAM" id="SSF52540">
    <property type="entry name" value="P-loop containing nucleoside triphosphate hydrolases"/>
    <property type="match status" value="1"/>
</dbReference>
<dbReference type="GO" id="GO:0006260">
    <property type="term" value="P:DNA replication"/>
    <property type="evidence" value="ECO:0007669"/>
    <property type="project" value="TreeGrafter"/>
</dbReference>
<dbReference type="PANTHER" id="PTHR23274:SF51">
    <property type="entry name" value="OS03G0423850 PROTEIN"/>
    <property type="match status" value="1"/>
</dbReference>
<gene>
    <name evidence="1" type="ORF">AXF42_Ash006617</name>
</gene>
<protein>
    <recommendedName>
        <fullName evidence="3">DNA helicase</fullName>
    </recommendedName>
</protein>
<dbReference type="Proteomes" id="UP000236161">
    <property type="component" value="Unassembled WGS sequence"/>
</dbReference>
<name>A0A2I0AIR5_9ASPA</name>
<keyword evidence="2" id="KW-1185">Reference proteome</keyword>
<proteinExistence type="predicted"/>
<dbReference type="EMBL" id="KZ451979">
    <property type="protein sequence ID" value="PKA55415.1"/>
    <property type="molecule type" value="Genomic_DNA"/>
</dbReference>
<dbReference type="GO" id="GO:0005657">
    <property type="term" value="C:replication fork"/>
    <property type="evidence" value="ECO:0007669"/>
    <property type="project" value="TreeGrafter"/>
</dbReference>
<dbReference type="OrthoDB" id="1934841at2759"/>
<reference evidence="1 2" key="1">
    <citation type="journal article" date="2017" name="Nature">
        <title>The Apostasia genome and the evolution of orchids.</title>
        <authorList>
            <person name="Zhang G.Q."/>
            <person name="Liu K.W."/>
            <person name="Li Z."/>
            <person name="Lohaus R."/>
            <person name="Hsiao Y.Y."/>
            <person name="Niu S.C."/>
            <person name="Wang J.Y."/>
            <person name="Lin Y.C."/>
            <person name="Xu Q."/>
            <person name="Chen L.J."/>
            <person name="Yoshida K."/>
            <person name="Fujiwara S."/>
            <person name="Wang Z.W."/>
            <person name="Zhang Y.Q."/>
            <person name="Mitsuda N."/>
            <person name="Wang M."/>
            <person name="Liu G.H."/>
            <person name="Pecoraro L."/>
            <person name="Huang H.X."/>
            <person name="Xiao X.J."/>
            <person name="Lin M."/>
            <person name="Wu X.Y."/>
            <person name="Wu W.L."/>
            <person name="Chen Y.Y."/>
            <person name="Chang S.B."/>
            <person name="Sakamoto S."/>
            <person name="Ohme-Takagi M."/>
            <person name="Yagi M."/>
            <person name="Zeng S.J."/>
            <person name="Shen C.Y."/>
            <person name="Yeh C.M."/>
            <person name="Luo Y.B."/>
            <person name="Tsai W.C."/>
            <person name="Van de Peer Y."/>
            <person name="Liu Z.J."/>
        </authorList>
    </citation>
    <scope>NUCLEOTIDE SEQUENCE [LARGE SCALE GENOMIC DNA]</scope>
    <source>
        <strain evidence="2">cv. Shenzhen</strain>
        <tissue evidence="1">Stem</tissue>
    </source>
</reference>
<evidence type="ECO:0000313" key="2">
    <source>
        <dbReference type="Proteomes" id="UP000236161"/>
    </source>
</evidence>
<evidence type="ECO:0008006" key="3">
    <source>
        <dbReference type="Google" id="ProtNLM"/>
    </source>
</evidence>
<organism evidence="1 2">
    <name type="scientific">Apostasia shenzhenica</name>
    <dbReference type="NCBI Taxonomy" id="1088818"/>
    <lineage>
        <taxon>Eukaryota</taxon>
        <taxon>Viridiplantae</taxon>
        <taxon>Streptophyta</taxon>
        <taxon>Embryophyta</taxon>
        <taxon>Tracheophyta</taxon>
        <taxon>Spermatophyta</taxon>
        <taxon>Magnoliopsida</taxon>
        <taxon>Liliopsida</taxon>
        <taxon>Asparagales</taxon>
        <taxon>Orchidaceae</taxon>
        <taxon>Apostasioideae</taxon>
        <taxon>Apostasia</taxon>
    </lineage>
</organism>
<dbReference type="STRING" id="1088818.A0A2I0AIR5"/>
<accession>A0A2I0AIR5</accession>